<dbReference type="EMBL" id="CP053892">
    <property type="protein sequence ID" value="QKG23337.1"/>
    <property type="molecule type" value="Genomic_DNA"/>
</dbReference>
<keyword evidence="3" id="KW-1185">Reference proteome</keyword>
<dbReference type="AlphaFoldDB" id="A0A7D3ZH27"/>
<gene>
    <name evidence="2" type="ORF">ACTIVE_4980</name>
</gene>
<protein>
    <recommendedName>
        <fullName evidence="1">DUF4097 domain-containing protein</fullName>
    </recommendedName>
</protein>
<dbReference type="Proteomes" id="UP000501240">
    <property type="component" value="Chromosome"/>
</dbReference>
<dbReference type="Pfam" id="PF13349">
    <property type="entry name" value="DUF4097"/>
    <property type="match status" value="1"/>
</dbReference>
<dbReference type="RefSeq" id="WP_173097317.1">
    <property type="nucleotide sequence ID" value="NZ_CP053892.1"/>
</dbReference>
<dbReference type="InterPro" id="IPR025164">
    <property type="entry name" value="Toastrack_DUF4097"/>
</dbReference>
<feature type="domain" description="DUF4097" evidence="1">
    <location>
        <begin position="26"/>
        <end position="227"/>
    </location>
</feature>
<sequence>MNTFTTTQFTTQFTAEVTAPIAVVLNVPAGRVQLIAADRTDATVQVRPADPGKGRDVKAAENTTVEFTDGTLHVHAPAGGGLTGSGSVEVTVQLPAGSRVRGEAAATELRGVGRLGEVVFEGAYRHIKLDEAAGMRLTAADGDVQVGRLTGPAAISTQRGAIRIGEATGGQVELSTRSGDITIGAAAGVPAVLDAGTAHGRITNTLANDGNPRLLVRATTSQGDITARSL</sequence>
<evidence type="ECO:0000313" key="3">
    <source>
        <dbReference type="Proteomes" id="UP000501240"/>
    </source>
</evidence>
<evidence type="ECO:0000313" key="2">
    <source>
        <dbReference type="EMBL" id="QKG23337.1"/>
    </source>
</evidence>
<proteinExistence type="predicted"/>
<evidence type="ECO:0000259" key="1">
    <source>
        <dbReference type="Pfam" id="PF13349"/>
    </source>
</evidence>
<accession>A0A7D3ZH27</accession>
<organism evidence="2 3">
    <name type="scientific">Actinomadura verrucosospora</name>
    <dbReference type="NCBI Taxonomy" id="46165"/>
    <lineage>
        <taxon>Bacteria</taxon>
        <taxon>Bacillati</taxon>
        <taxon>Actinomycetota</taxon>
        <taxon>Actinomycetes</taxon>
        <taxon>Streptosporangiales</taxon>
        <taxon>Thermomonosporaceae</taxon>
        <taxon>Actinomadura</taxon>
    </lineage>
</organism>
<reference evidence="2 3" key="1">
    <citation type="submission" date="2020-05" db="EMBL/GenBank/DDBJ databases">
        <title>Actinomadura verrucosospora NRRL-B18236 (PFL_A860) Genome sequencing and assembly.</title>
        <authorList>
            <person name="Samborskyy M."/>
        </authorList>
    </citation>
    <scope>NUCLEOTIDE SEQUENCE [LARGE SCALE GENOMIC DNA]</scope>
    <source>
        <strain evidence="2 3">NRRL:B18236</strain>
    </source>
</reference>
<name>A0A7D3ZH27_ACTVE</name>